<comment type="similarity">
    <text evidence="5 7">Belongs to the PTH family.</text>
</comment>
<evidence type="ECO:0000256" key="3">
    <source>
        <dbReference type="ARBA" id="ARBA00022801"/>
    </source>
</evidence>
<dbReference type="RefSeq" id="XP_031024346.1">
    <property type="nucleotide sequence ID" value="XM_031169627.1"/>
</dbReference>
<name>A0A507C5F6_9FUNG</name>
<evidence type="ECO:0000256" key="7">
    <source>
        <dbReference type="RuleBase" id="RU004320"/>
    </source>
</evidence>
<evidence type="ECO:0000256" key="4">
    <source>
        <dbReference type="ARBA" id="ARBA00022884"/>
    </source>
</evidence>
<keyword evidence="3 6" id="KW-0378">Hydrolase</keyword>
<dbReference type="InterPro" id="IPR001328">
    <property type="entry name" value="Pept_tRNA_hydro"/>
</dbReference>
<dbReference type="InterPro" id="IPR036416">
    <property type="entry name" value="Pept_tRNA_hydro_sf"/>
</dbReference>
<dbReference type="EMBL" id="QEAO01000021">
    <property type="protein sequence ID" value="TPX33334.1"/>
    <property type="molecule type" value="Genomic_DNA"/>
</dbReference>
<keyword evidence="9" id="KW-1185">Reference proteome</keyword>
<dbReference type="PANTHER" id="PTHR17224:SF1">
    <property type="entry name" value="PEPTIDYL-TRNA HYDROLASE"/>
    <property type="match status" value="1"/>
</dbReference>
<accession>A0A507C5F6</accession>
<evidence type="ECO:0000313" key="9">
    <source>
        <dbReference type="Proteomes" id="UP000319731"/>
    </source>
</evidence>
<dbReference type="Proteomes" id="UP000319731">
    <property type="component" value="Unassembled WGS sequence"/>
</dbReference>
<dbReference type="AlphaFoldDB" id="A0A507C5F6"/>
<dbReference type="Gene3D" id="3.40.50.1470">
    <property type="entry name" value="Peptidyl-tRNA hydrolase"/>
    <property type="match status" value="1"/>
</dbReference>
<dbReference type="PROSITE" id="PS01195">
    <property type="entry name" value="PEPT_TRNA_HYDROL_1"/>
    <property type="match status" value="1"/>
</dbReference>
<proteinExistence type="inferred from homology"/>
<dbReference type="GO" id="GO:0004045">
    <property type="term" value="F:peptidyl-tRNA hydrolase activity"/>
    <property type="evidence" value="ECO:0007669"/>
    <property type="project" value="UniProtKB-EC"/>
</dbReference>
<evidence type="ECO:0000313" key="8">
    <source>
        <dbReference type="EMBL" id="TPX33334.1"/>
    </source>
</evidence>
<keyword evidence="2" id="KW-0820">tRNA-binding</keyword>
<organism evidence="8 9">
    <name type="scientific">Synchytrium microbalum</name>
    <dbReference type="NCBI Taxonomy" id="1806994"/>
    <lineage>
        <taxon>Eukaryota</taxon>
        <taxon>Fungi</taxon>
        <taxon>Fungi incertae sedis</taxon>
        <taxon>Chytridiomycota</taxon>
        <taxon>Chytridiomycota incertae sedis</taxon>
        <taxon>Chytridiomycetes</taxon>
        <taxon>Synchytriales</taxon>
        <taxon>Synchytriaceae</taxon>
        <taxon>Synchytrium</taxon>
    </lineage>
</organism>
<evidence type="ECO:0000256" key="5">
    <source>
        <dbReference type="ARBA" id="ARBA00038063"/>
    </source>
</evidence>
<dbReference type="STRING" id="1806994.A0A507C5F6"/>
<dbReference type="InterPro" id="IPR018171">
    <property type="entry name" value="Pept_tRNA_hydro_CS"/>
</dbReference>
<keyword evidence="4" id="KW-0694">RNA-binding</keyword>
<dbReference type="GO" id="GO:0000049">
    <property type="term" value="F:tRNA binding"/>
    <property type="evidence" value="ECO:0007669"/>
    <property type="project" value="UniProtKB-KW"/>
</dbReference>
<dbReference type="OrthoDB" id="1711136at2759"/>
<dbReference type="SUPFAM" id="SSF53178">
    <property type="entry name" value="Peptidyl-tRNA hydrolase-like"/>
    <property type="match status" value="1"/>
</dbReference>
<evidence type="ECO:0000256" key="2">
    <source>
        <dbReference type="ARBA" id="ARBA00022555"/>
    </source>
</evidence>
<evidence type="ECO:0000256" key="6">
    <source>
        <dbReference type="RuleBase" id="RU000673"/>
    </source>
</evidence>
<comment type="caution">
    <text evidence="8">The sequence shown here is derived from an EMBL/GenBank/DDBJ whole genome shotgun (WGS) entry which is preliminary data.</text>
</comment>
<dbReference type="Pfam" id="PF01195">
    <property type="entry name" value="Pept_tRNA_hydro"/>
    <property type="match status" value="1"/>
</dbReference>
<dbReference type="EC" id="3.1.1.29" evidence="1 6"/>
<sequence>MALPVEYIILGLGNIDPDYKYTRHNAGSIFINYLANAIAMTSNPAGAADGSYPKPVFVRRTDLSADIHDITFNLSATSSIRVVLAKPLTGMNDSGLAAQKLLVHYGMTDLAVVAKKLIVVFDDINQLPGSIAVQDGGDLKSVQGHKGVESIATAINTNNFIRFRIGIGRPTAPVTVVNYVLTQFTKENKEMDLLGYSLQQLVEALRHLADTRDLKSTKKKYANSLKLPKNLPTMAGLEFPVETHGF</sequence>
<dbReference type="NCBIfam" id="TIGR00447">
    <property type="entry name" value="pth"/>
    <property type="match status" value="1"/>
</dbReference>
<dbReference type="GeneID" id="42004924"/>
<protein>
    <recommendedName>
        <fullName evidence="1 6">Peptidyl-tRNA hydrolase</fullName>
        <ecNumber evidence="1 6">3.1.1.29</ecNumber>
    </recommendedName>
</protein>
<gene>
    <name evidence="8" type="ORF">SmJEL517_g03699</name>
</gene>
<dbReference type="PANTHER" id="PTHR17224">
    <property type="entry name" value="PEPTIDYL-TRNA HYDROLASE"/>
    <property type="match status" value="1"/>
</dbReference>
<reference evidence="8 9" key="1">
    <citation type="journal article" date="2019" name="Sci. Rep.">
        <title>Comparative genomics of chytrid fungi reveal insights into the obligate biotrophic and pathogenic lifestyle of Synchytrium endobioticum.</title>
        <authorList>
            <person name="van de Vossenberg B.T.L.H."/>
            <person name="Warris S."/>
            <person name="Nguyen H.D.T."/>
            <person name="van Gent-Pelzer M.P.E."/>
            <person name="Joly D.L."/>
            <person name="van de Geest H.C."/>
            <person name="Bonants P.J.M."/>
            <person name="Smith D.S."/>
            <person name="Levesque C.A."/>
            <person name="van der Lee T.A.J."/>
        </authorList>
    </citation>
    <scope>NUCLEOTIDE SEQUENCE [LARGE SCALE GENOMIC DNA]</scope>
    <source>
        <strain evidence="8 9">JEL517</strain>
    </source>
</reference>
<comment type="catalytic activity">
    <reaction evidence="6">
        <text>an N-acyl-L-alpha-aminoacyl-tRNA + H2O = an N-acyl-L-amino acid + a tRNA + H(+)</text>
        <dbReference type="Rhea" id="RHEA:54448"/>
        <dbReference type="Rhea" id="RHEA-COMP:10123"/>
        <dbReference type="Rhea" id="RHEA-COMP:13883"/>
        <dbReference type="ChEBI" id="CHEBI:15377"/>
        <dbReference type="ChEBI" id="CHEBI:15378"/>
        <dbReference type="ChEBI" id="CHEBI:59874"/>
        <dbReference type="ChEBI" id="CHEBI:78442"/>
        <dbReference type="ChEBI" id="CHEBI:138191"/>
        <dbReference type="EC" id="3.1.1.29"/>
    </reaction>
</comment>
<evidence type="ECO:0000256" key="1">
    <source>
        <dbReference type="ARBA" id="ARBA00013260"/>
    </source>
</evidence>